<dbReference type="Proteomes" id="UP001516400">
    <property type="component" value="Unassembled WGS sequence"/>
</dbReference>
<evidence type="ECO:0000256" key="1">
    <source>
        <dbReference type="SAM" id="MobiDB-lite"/>
    </source>
</evidence>
<comment type="caution">
    <text evidence="2">The sequence shown here is derived from an EMBL/GenBank/DDBJ whole genome shotgun (WGS) entry which is preliminary data.</text>
</comment>
<protein>
    <submittedName>
        <fullName evidence="2">Uncharacterized protein</fullName>
    </submittedName>
</protein>
<evidence type="ECO:0000313" key="3">
    <source>
        <dbReference type="Proteomes" id="UP001516400"/>
    </source>
</evidence>
<dbReference type="EMBL" id="JABFTP020000062">
    <property type="protein sequence ID" value="KAL3273493.1"/>
    <property type="molecule type" value="Genomic_DNA"/>
</dbReference>
<gene>
    <name evidence="2" type="ORF">HHI36_014934</name>
</gene>
<dbReference type="AlphaFoldDB" id="A0ABD2N460"/>
<sequence length="148" mass="17146">MEGEKLEKKRKKENKKVENKNCKKRKPIEQQTEESSSSNDEKENECKENVMPSLESPCTPKIGDYVIVCYDESYFPGQVASIVGGDYLVNAMTPSGKTGWRWPDWKDEIWYDKVDVVKIINTLKAVNARRVFAVEEMREYQSVIIRCS</sequence>
<accession>A0ABD2N460</accession>
<organism evidence="2 3">
    <name type="scientific">Cryptolaemus montrouzieri</name>
    <dbReference type="NCBI Taxonomy" id="559131"/>
    <lineage>
        <taxon>Eukaryota</taxon>
        <taxon>Metazoa</taxon>
        <taxon>Ecdysozoa</taxon>
        <taxon>Arthropoda</taxon>
        <taxon>Hexapoda</taxon>
        <taxon>Insecta</taxon>
        <taxon>Pterygota</taxon>
        <taxon>Neoptera</taxon>
        <taxon>Endopterygota</taxon>
        <taxon>Coleoptera</taxon>
        <taxon>Polyphaga</taxon>
        <taxon>Cucujiformia</taxon>
        <taxon>Coccinelloidea</taxon>
        <taxon>Coccinellidae</taxon>
        <taxon>Scymninae</taxon>
        <taxon>Scymnini</taxon>
        <taxon>Cryptolaemus</taxon>
    </lineage>
</organism>
<proteinExistence type="predicted"/>
<name>A0ABD2N460_9CUCU</name>
<feature type="compositionally biased region" description="Basic and acidic residues" evidence="1">
    <location>
        <begin position="39"/>
        <end position="48"/>
    </location>
</feature>
<feature type="region of interest" description="Disordered" evidence="1">
    <location>
        <begin position="1"/>
        <end position="53"/>
    </location>
</feature>
<keyword evidence="3" id="KW-1185">Reference proteome</keyword>
<reference evidence="2 3" key="1">
    <citation type="journal article" date="2021" name="BMC Biol.">
        <title>Horizontally acquired antibacterial genes associated with adaptive radiation of ladybird beetles.</title>
        <authorList>
            <person name="Li H.S."/>
            <person name="Tang X.F."/>
            <person name="Huang Y.H."/>
            <person name="Xu Z.Y."/>
            <person name="Chen M.L."/>
            <person name="Du X.Y."/>
            <person name="Qiu B.Y."/>
            <person name="Chen P.T."/>
            <person name="Zhang W."/>
            <person name="Slipinski A."/>
            <person name="Escalona H.E."/>
            <person name="Waterhouse R.M."/>
            <person name="Zwick A."/>
            <person name="Pang H."/>
        </authorList>
    </citation>
    <scope>NUCLEOTIDE SEQUENCE [LARGE SCALE GENOMIC DNA]</scope>
    <source>
        <strain evidence="2">SYSU2018</strain>
    </source>
</reference>
<evidence type="ECO:0000313" key="2">
    <source>
        <dbReference type="EMBL" id="KAL3273493.1"/>
    </source>
</evidence>